<name>A0AA41Y4H8_9GAMM</name>
<dbReference type="Proteomes" id="UP001165569">
    <property type="component" value="Unassembled WGS sequence"/>
</dbReference>
<proteinExistence type="predicted"/>
<dbReference type="RefSeq" id="WP_264090410.1">
    <property type="nucleotide sequence ID" value="NZ_JAMPJU010000007.1"/>
</dbReference>
<sequence>MQTLTTLRLMVFGKAVSALLGRMHFLKCSPTFVESDWITNRSRNMSFQAQVERDTDGFWYFRICARTGTHPGNYRFEHLKTPHEAFINDRLALQAGESLAKELATLRYRFK</sequence>
<evidence type="ECO:0000313" key="1">
    <source>
        <dbReference type="EMBL" id="MCV9879241.1"/>
    </source>
</evidence>
<evidence type="ECO:0000313" key="2">
    <source>
        <dbReference type="EMBL" id="MCV9882725.1"/>
    </source>
</evidence>
<gene>
    <name evidence="1" type="ORF">NC803_10310</name>
    <name evidence="2" type="ORF">NC856_10625</name>
</gene>
<dbReference type="EMBL" id="JAMPJU010000007">
    <property type="protein sequence ID" value="MCV9882725.1"/>
    <property type="molecule type" value="Genomic_DNA"/>
</dbReference>
<reference evidence="1" key="1">
    <citation type="submission" date="2022-04" db="EMBL/GenBank/DDBJ databases">
        <title>Brenneria sp. isolated from walnut trees in Serbia.</title>
        <authorList>
            <person name="Gasic K."/>
            <person name="Zlatkovic N."/>
            <person name="Kuzmanovic N."/>
        </authorList>
    </citation>
    <scope>NUCLEOTIDE SEQUENCE</scope>
    <source>
        <strain evidence="2">KBI 423</strain>
        <strain evidence="1">KBI 447</strain>
    </source>
</reference>
<accession>A0AA41Y4H8</accession>
<dbReference type="Proteomes" id="UP001165568">
    <property type="component" value="Unassembled WGS sequence"/>
</dbReference>
<keyword evidence="3" id="KW-1185">Reference proteome</keyword>
<dbReference type="EMBL" id="JAMPJT010000006">
    <property type="protein sequence ID" value="MCV9879241.1"/>
    <property type="molecule type" value="Genomic_DNA"/>
</dbReference>
<evidence type="ECO:0000313" key="3">
    <source>
        <dbReference type="Proteomes" id="UP001165568"/>
    </source>
</evidence>
<protein>
    <submittedName>
        <fullName evidence="1">Uncharacterized protein</fullName>
    </submittedName>
</protein>
<comment type="caution">
    <text evidence="1">The sequence shown here is derived from an EMBL/GenBank/DDBJ whole genome shotgun (WGS) entry which is preliminary data.</text>
</comment>
<organism evidence="1 4">
    <name type="scientific">Brenneria izbisi</name>
    <dbReference type="NCBI Taxonomy" id="2939450"/>
    <lineage>
        <taxon>Bacteria</taxon>
        <taxon>Pseudomonadati</taxon>
        <taxon>Pseudomonadota</taxon>
        <taxon>Gammaproteobacteria</taxon>
        <taxon>Enterobacterales</taxon>
        <taxon>Pectobacteriaceae</taxon>
        <taxon>Brenneria</taxon>
    </lineage>
</organism>
<dbReference type="AlphaFoldDB" id="A0AA41Y4H8"/>
<evidence type="ECO:0000313" key="4">
    <source>
        <dbReference type="Proteomes" id="UP001165569"/>
    </source>
</evidence>